<accession>A0A9P6FQB9</accession>
<feature type="domain" description="PWWP" evidence="2">
    <location>
        <begin position="1"/>
        <end position="119"/>
    </location>
</feature>
<evidence type="ECO:0000256" key="1">
    <source>
        <dbReference type="SAM" id="MobiDB-lite"/>
    </source>
</evidence>
<protein>
    <recommendedName>
        <fullName evidence="2">PWWP domain-containing protein</fullName>
    </recommendedName>
</protein>
<dbReference type="OrthoDB" id="62853at2759"/>
<gene>
    <name evidence="3" type="ORF">BGW38_003958</name>
</gene>
<dbReference type="Proteomes" id="UP000780801">
    <property type="component" value="Unassembled WGS sequence"/>
</dbReference>
<sequence length="143" mass="15813">MEGYPWFPAEVMDPKGPQVPEQILEMQRELNITHSNGSGNNNSGGGGGGNINNNISHASGGNMHLVQFFDLQERGERGRSWYWVSSAQVSPLGIDLEEDRKRVHLKASWNPKRRKSVRLAYLDACSLQGIDSALVLSEHLGLT</sequence>
<evidence type="ECO:0000259" key="2">
    <source>
        <dbReference type="Pfam" id="PF00855"/>
    </source>
</evidence>
<dbReference type="Pfam" id="PF00855">
    <property type="entry name" value="PWWP"/>
    <property type="match status" value="1"/>
</dbReference>
<dbReference type="EMBL" id="JAABOA010002573">
    <property type="protein sequence ID" value="KAF9579682.1"/>
    <property type="molecule type" value="Genomic_DNA"/>
</dbReference>
<dbReference type="AlphaFoldDB" id="A0A9P6FQB9"/>
<organism evidence="3 4">
    <name type="scientific">Lunasporangiospora selenospora</name>
    <dbReference type="NCBI Taxonomy" id="979761"/>
    <lineage>
        <taxon>Eukaryota</taxon>
        <taxon>Fungi</taxon>
        <taxon>Fungi incertae sedis</taxon>
        <taxon>Mucoromycota</taxon>
        <taxon>Mortierellomycotina</taxon>
        <taxon>Mortierellomycetes</taxon>
        <taxon>Mortierellales</taxon>
        <taxon>Mortierellaceae</taxon>
        <taxon>Lunasporangiospora</taxon>
    </lineage>
</organism>
<dbReference type="Gene3D" id="2.30.30.140">
    <property type="match status" value="1"/>
</dbReference>
<proteinExistence type="predicted"/>
<name>A0A9P6FQB9_9FUNG</name>
<dbReference type="SUPFAM" id="SSF63748">
    <property type="entry name" value="Tudor/PWWP/MBT"/>
    <property type="match status" value="1"/>
</dbReference>
<evidence type="ECO:0000313" key="3">
    <source>
        <dbReference type="EMBL" id="KAF9579682.1"/>
    </source>
</evidence>
<keyword evidence="4" id="KW-1185">Reference proteome</keyword>
<feature type="region of interest" description="Disordered" evidence="1">
    <location>
        <begin position="33"/>
        <end position="55"/>
    </location>
</feature>
<reference evidence="3" key="1">
    <citation type="journal article" date="2020" name="Fungal Divers.">
        <title>Resolving the Mortierellaceae phylogeny through synthesis of multi-gene phylogenetics and phylogenomics.</title>
        <authorList>
            <person name="Vandepol N."/>
            <person name="Liber J."/>
            <person name="Desiro A."/>
            <person name="Na H."/>
            <person name="Kennedy M."/>
            <person name="Barry K."/>
            <person name="Grigoriev I.V."/>
            <person name="Miller A.N."/>
            <person name="O'Donnell K."/>
            <person name="Stajich J.E."/>
            <person name="Bonito G."/>
        </authorList>
    </citation>
    <scope>NUCLEOTIDE SEQUENCE</scope>
    <source>
        <strain evidence="3">KOD1015</strain>
    </source>
</reference>
<dbReference type="InterPro" id="IPR000313">
    <property type="entry name" value="PWWP_dom"/>
</dbReference>
<comment type="caution">
    <text evidence="3">The sequence shown here is derived from an EMBL/GenBank/DDBJ whole genome shotgun (WGS) entry which is preliminary data.</text>
</comment>
<evidence type="ECO:0000313" key="4">
    <source>
        <dbReference type="Proteomes" id="UP000780801"/>
    </source>
</evidence>